<dbReference type="InterPro" id="IPR030470">
    <property type="entry name" value="UbiA_prenylTrfase_CS"/>
</dbReference>
<keyword evidence="7 14" id="KW-1133">Transmembrane helix</keyword>
<evidence type="ECO:0000256" key="14">
    <source>
        <dbReference type="HAMAP-Rule" id="MF_00154"/>
    </source>
</evidence>
<dbReference type="PANTHER" id="PTHR43448">
    <property type="entry name" value="PROTOHEME IX FARNESYLTRANSFERASE, MITOCHONDRIAL"/>
    <property type="match status" value="1"/>
</dbReference>
<feature type="transmembrane region" description="Helical" evidence="14">
    <location>
        <begin position="287"/>
        <end position="310"/>
    </location>
</feature>
<dbReference type="EMBL" id="JAPYKO010000013">
    <property type="protein sequence ID" value="MEI9404236.1"/>
    <property type="molecule type" value="Genomic_DNA"/>
</dbReference>
<evidence type="ECO:0000256" key="2">
    <source>
        <dbReference type="ARBA" id="ARBA00004919"/>
    </source>
</evidence>
<feature type="transmembrane region" description="Helical" evidence="14">
    <location>
        <begin position="249"/>
        <end position="266"/>
    </location>
</feature>
<dbReference type="HAMAP" id="MF_00154">
    <property type="entry name" value="CyoE_CtaB"/>
    <property type="match status" value="1"/>
</dbReference>
<gene>
    <name evidence="14" type="primary">ctaB</name>
    <name evidence="15" type="ORF">O7A05_19025</name>
</gene>
<feature type="transmembrane region" description="Helical" evidence="14">
    <location>
        <begin position="98"/>
        <end position="118"/>
    </location>
</feature>
<dbReference type="NCBIfam" id="NF003349">
    <property type="entry name" value="PRK04375.1-2"/>
    <property type="match status" value="1"/>
</dbReference>
<dbReference type="Proteomes" id="UP001366503">
    <property type="component" value="Unassembled WGS sequence"/>
</dbReference>
<comment type="miscellaneous">
    <text evidence="14">Carbon 2 of the heme B porphyrin ring is defined according to the Fischer nomenclature.</text>
</comment>
<organism evidence="15 16">
    <name type="scientific">Mesorhizobium argentiipisi</name>
    <dbReference type="NCBI Taxonomy" id="3015175"/>
    <lineage>
        <taxon>Bacteria</taxon>
        <taxon>Pseudomonadati</taxon>
        <taxon>Pseudomonadota</taxon>
        <taxon>Alphaproteobacteria</taxon>
        <taxon>Hyphomicrobiales</taxon>
        <taxon>Phyllobacteriaceae</taxon>
        <taxon>Mesorhizobium</taxon>
    </lineage>
</organism>
<dbReference type="InterPro" id="IPR044878">
    <property type="entry name" value="UbiA_sf"/>
</dbReference>
<feature type="transmembrane region" description="Helical" evidence="14">
    <location>
        <begin position="180"/>
        <end position="200"/>
    </location>
</feature>
<comment type="function">
    <text evidence="14">Converts heme B (protoheme IX) to heme O by substitution of the vinyl group on carbon 2 of heme B porphyrin ring with a hydroxyethyl farnesyl side group.</text>
</comment>
<evidence type="ECO:0000256" key="5">
    <source>
        <dbReference type="ARBA" id="ARBA00022679"/>
    </source>
</evidence>
<feature type="transmembrane region" description="Helical" evidence="14">
    <location>
        <begin position="152"/>
        <end position="174"/>
    </location>
</feature>
<dbReference type="NCBIfam" id="TIGR01473">
    <property type="entry name" value="cyoE_ctaB"/>
    <property type="match status" value="1"/>
</dbReference>
<protein>
    <recommendedName>
        <fullName evidence="11 14">Protoheme IX farnesyltransferase</fullName>
        <ecNumber evidence="3 14">2.5.1.141</ecNumber>
    </recommendedName>
    <alternativeName>
        <fullName evidence="12 14">Heme B farnesyltransferase</fullName>
    </alternativeName>
    <alternativeName>
        <fullName evidence="10 14">Heme O synthase</fullName>
    </alternativeName>
</protein>
<dbReference type="CDD" id="cd13957">
    <property type="entry name" value="PT_UbiA_Cox10"/>
    <property type="match status" value="1"/>
</dbReference>
<sequence>MALAEDRLMEEAGFRMSEATAGDFFALLKPRVMSLVVFTAFVGLVAAPVAINPLMAVIAILAIAIGAGASGALNMWYDADIDAVMTRTAGRPVPSGRVTPGEALSFGLVLSVLSVMTLGVLVNWLSASLLAFTIFFYAVIYTMWLKRWTPQNIVIGGAAGAIPPVIGWAAAAGAVSLESVILFLIIFLWTPPHFWALALFKSDDYARAGIPMMPNVAGQASTRRQIFAYALILAPVGVLPWALGYTTAGYGIVSAVLGAGFVWYAWKVLAMADDDRAMKPAKALFGYSLLYLFAIFAAYLVDCVVGRALMMGGV</sequence>
<feature type="transmembrane region" description="Helical" evidence="14">
    <location>
        <begin position="226"/>
        <end position="243"/>
    </location>
</feature>
<keyword evidence="8 14" id="KW-0350">Heme biosynthesis</keyword>
<evidence type="ECO:0000256" key="6">
    <source>
        <dbReference type="ARBA" id="ARBA00022692"/>
    </source>
</evidence>
<keyword evidence="5 14" id="KW-0808">Transferase</keyword>
<evidence type="ECO:0000256" key="7">
    <source>
        <dbReference type="ARBA" id="ARBA00022989"/>
    </source>
</evidence>
<feature type="transmembrane region" description="Helical" evidence="14">
    <location>
        <begin position="32"/>
        <end position="51"/>
    </location>
</feature>
<dbReference type="PROSITE" id="PS00943">
    <property type="entry name" value="UBIA"/>
    <property type="match status" value="1"/>
</dbReference>
<evidence type="ECO:0000256" key="8">
    <source>
        <dbReference type="ARBA" id="ARBA00023133"/>
    </source>
</evidence>
<comment type="pathway">
    <text evidence="2 14">Porphyrin-containing compound metabolism; heme O biosynthesis; heme O from protoheme: step 1/1.</text>
</comment>
<dbReference type="InterPro" id="IPR006369">
    <property type="entry name" value="Protohaem_IX_farnesylTrfase"/>
</dbReference>
<evidence type="ECO:0000256" key="11">
    <source>
        <dbReference type="ARBA" id="ARBA00040810"/>
    </source>
</evidence>
<comment type="caution">
    <text evidence="15">The sequence shown here is derived from an EMBL/GenBank/DDBJ whole genome shotgun (WGS) entry which is preliminary data.</text>
</comment>
<evidence type="ECO:0000256" key="1">
    <source>
        <dbReference type="ARBA" id="ARBA00004651"/>
    </source>
</evidence>
<feature type="transmembrane region" description="Helical" evidence="14">
    <location>
        <begin position="124"/>
        <end position="145"/>
    </location>
</feature>
<evidence type="ECO:0000256" key="12">
    <source>
        <dbReference type="ARBA" id="ARBA00042475"/>
    </source>
</evidence>
<accession>A0ABU8KF24</accession>
<dbReference type="Pfam" id="PF01040">
    <property type="entry name" value="UbiA"/>
    <property type="match status" value="1"/>
</dbReference>
<proteinExistence type="inferred from homology"/>
<evidence type="ECO:0000256" key="3">
    <source>
        <dbReference type="ARBA" id="ARBA00012292"/>
    </source>
</evidence>
<evidence type="ECO:0000256" key="9">
    <source>
        <dbReference type="ARBA" id="ARBA00023136"/>
    </source>
</evidence>
<dbReference type="EC" id="2.5.1.141" evidence="3 14"/>
<evidence type="ECO:0000256" key="13">
    <source>
        <dbReference type="ARBA" id="ARBA00047690"/>
    </source>
</evidence>
<feature type="transmembrane region" description="Helical" evidence="14">
    <location>
        <begin position="57"/>
        <end position="77"/>
    </location>
</feature>
<comment type="catalytic activity">
    <reaction evidence="13 14">
        <text>heme b + (2E,6E)-farnesyl diphosphate + H2O = Fe(II)-heme o + diphosphate</text>
        <dbReference type="Rhea" id="RHEA:28070"/>
        <dbReference type="ChEBI" id="CHEBI:15377"/>
        <dbReference type="ChEBI" id="CHEBI:33019"/>
        <dbReference type="ChEBI" id="CHEBI:60344"/>
        <dbReference type="ChEBI" id="CHEBI:60530"/>
        <dbReference type="ChEBI" id="CHEBI:175763"/>
        <dbReference type="EC" id="2.5.1.141"/>
    </reaction>
</comment>
<dbReference type="RefSeq" id="WP_337094527.1">
    <property type="nucleotide sequence ID" value="NZ_JAPYKO010000013.1"/>
</dbReference>
<keyword evidence="4 14" id="KW-1003">Cell membrane</keyword>
<keyword evidence="6 14" id="KW-0812">Transmembrane</keyword>
<evidence type="ECO:0000256" key="10">
    <source>
        <dbReference type="ARBA" id="ARBA00030253"/>
    </source>
</evidence>
<evidence type="ECO:0000256" key="4">
    <source>
        <dbReference type="ARBA" id="ARBA00022475"/>
    </source>
</evidence>
<evidence type="ECO:0000313" key="15">
    <source>
        <dbReference type="EMBL" id="MEI9404236.1"/>
    </source>
</evidence>
<evidence type="ECO:0000313" key="16">
    <source>
        <dbReference type="Proteomes" id="UP001366503"/>
    </source>
</evidence>
<reference evidence="15 16" key="1">
    <citation type="submission" date="2022-12" db="EMBL/GenBank/DDBJ databases">
        <authorList>
            <person name="Muema E."/>
        </authorList>
    </citation>
    <scope>NUCLEOTIDE SEQUENCE [LARGE SCALE GENOMIC DNA]</scope>
    <source>
        <strain evidence="16">1330</strain>
    </source>
</reference>
<dbReference type="Gene3D" id="1.10.357.140">
    <property type="entry name" value="UbiA prenyltransferase"/>
    <property type="match status" value="1"/>
</dbReference>
<dbReference type="PANTHER" id="PTHR43448:SF7">
    <property type="entry name" value="4-HYDROXYBENZOATE SOLANESYLTRANSFERASE"/>
    <property type="match status" value="1"/>
</dbReference>
<dbReference type="GO" id="GO:0008495">
    <property type="term" value="F:protoheme IX farnesyltransferase activity"/>
    <property type="evidence" value="ECO:0007669"/>
    <property type="project" value="UniProtKB-EC"/>
</dbReference>
<keyword evidence="9 14" id="KW-0472">Membrane</keyword>
<comment type="subcellular location">
    <subcellularLocation>
        <location evidence="1 14">Cell membrane</location>
        <topology evidence="1 14">Multi-pass membrane protein</topology>
    </subcellularLocation>
</comment>
<name>A0ABU8KF24_9HYPH</name>
<dbReference type="InterPro" id="IPR000537">
    <property type="entry name" value="UbiA_prenyltransferase"/>
</dbReference>
<comment type="similarity">
    <text evidence="14">Belongs to the UbiA prenyltransferase family. Protoheme IX farnesyltransferase subfamily.</text>
</comment>
<keyword evidence="16" id="KW-1185">Reference proteome</keyword>